<dbReference type="OrthoDB" id="10265389at2759"/>
<organism evidence="2 3">
    <name type="scientific">Smittium culicis</name>
    <dbReference type="NCBI Taxonomy" id="133412"/>
    <lineage>
        <taxon>Eukaryota</taxon>
        <taxon>Fungi</taxon>
        <taxon>Fungi incertae sedis</taxon>
        <taxon>Zoopagomycota</taxon>
        <taxon>Kickxellomycotina</taxon>
        <taxon>Harpellomycetes</taxon>
        <taxon>Harpellales</taxon>
        <taxon>Legeriomycetaceae</taxon>
        <taxon>Smittium</taxon>
    </lineage>
</organism>
<dbReference type="InterPro" id="IPR019312">
    <property type="entry name" value="CNOT11"/>
</dbReference>
<name>A0A1R1X3T1_9FUNG</name>
<dbReference type="GO" id="GO:0030014">
    <property type="term" value="C:CCR4-NOT complex"/>
    <property type="evidence" value="ECO:0007669"/>
    <property type="project" value="InterPro"/>
</dbReference>
<dbReference type="AlphaFoldDB" id="A0A1R1X3T1"/>
<feature type="region of interest" description="Disordered" evidence="1">
    <location>
        <begin position="131"/>
        <end position="161"/>
    </location>
</feature>
<reference evidence="2 3" key="1">
    <citation type="submission" date="2017-01" db="EMBL/GenBank/DDBJ databases">
        <authorList>
            <person name="Mah S.A."/>
            <person name="Swanson W.J."/>
            <person name="Moy G.W."/>
            <person name="Vacquier V.D."/>
        </authorList>
    </citation>
    <scope>NUCLEOTIDE SEQUENCE [LARGE SCALE GENOMIC DNA]</scope>
    <source>
        <strain evidence="2 3">GSMNP</strain>
    </source>
</reference>
<sequence>MNILFNESDFSDPLLEVSNRILTRASLNNIPPFIILIDLLDYLERLINDLIGCISAEKLSLEYQKPTKNKIHFDFNDAINSKYLTEYDINHNLLVDVDNSILNDCINEAISSTISHFQPNLEHIQSTPLNDQTQEINNGSNSPHSKFPAKQLQNSDSNPKRSSTDFLICTLDSAYGKSEISTYSLPFELQFETISRLQDIDNIDKIFEPYFDFSAQFIETCFELLKSIYAKLNLTESNKRVIQEVSSKNSSTLTHNRLVELLLSRTDKINTEIMHLYLASSESLCRNFNVKSLPQLHNSKLTCSLFTKFFKLGIIDTADFKAELSSFCLTYIWTKEAAALYSIVSEK</sequence>
<dbReference type="EMBL" id="LSSN01005527">
    <property type="protein sequence ID" value="OMJ09247.1"/>
    <property type="molecule type" value="Genomic_DNA"/>
</dbReference>
<accession>A0A1R1X3T1</accession>
<comment type="caution">
    <text evidence="2">The sequence shown here is derived from an EMBL/GenBank/DDBJ whole genome shotgun (WGS) entry which is preliminary data.</text>
</comment>
<proteinExistence type="predicted"/>
<feature type="compositionally biased region" description="Polar residues" evidence="1">
    <location>
        <begin position="131"/>
        <end position="144"/>
    </location>
</feature>
<evidence type="ECO:0000256" key="1">
    <source>
        <dbReference type="SAM" id="MobiDB-lite"/>
    </source>
</evidence>
<gene>
    <name evidence="2" type="ORF">AYI70_g11022</name>
</gene>
<protein>
    <submittedName>
        <fullName evidence="2">Uncharacterized protein</fullName>
    </submittedName>
</protein>
<dbReference type="Pfam" id="PF10155">
    <property type="entry name" value="CNOT11"/>
    <property type="match status" value="1"/>
</dbReference>
<evidence type="ECO:0000313" key="2">
    <source>
        <dbReference type="EMBL" id="OMJ09247.1"/>
    </source>
</evidence>
<dbReference type="Proteomes" id="UP000187283">
    <property type="component" value="Unassembled WGS sequence"/>
</dbReference>
<keyword evidence="3" id="KW-1185">Reference proteome</keyword>
<evidence type="ECO:0000313" key="3">
    <source>
        <dbReference type="Proteomes" id="UP000187283"/>
    </source>
</evidence>